<dbReference type="KEGG" id="haj:DU500_09205"/>
<dbReference type="KEGG" id="haq:DU484_08955"/>
<dbReference type="Proteomes" id="UP000253273">
    <property type="component" value="Chromosome"/>
</dbReference>
<protein>
    <submittedName>
        <fullName evidence="3">Uncharacterized protein</fullName>
    </submittedName>
</protein>
<keyword evidence="1" id="KW-0812">Transmembrane</keyword>
<keyword evidence="1" id="KW-1133">Transmembrane helix</keyword>
<reference evidence="3 4" key="1">
    <citation type="submission" date="2018-07" db="EMBL/GenBank/DDBJ databases">
        <title>Genome sequences of Haloplanus sp. CBA1112.</title>
        <authorList>
            <person name="Kim Y.B."/>
            <person name="Roh S.W."/>
        </authorList>
    </citation>
    <scope>NUCLEOTIDE SEQUENCE [LARGE SCALE GENOMIC DNA]</scope>
    <source>
        <strain evidence="3 4">CBA1112</strain>
    </source>
</reference>
<keyword evidence="5" id="KW-1185">Reference proteome</keyword>
<organism evidence="3 4">
    <name type="scientific">Haloplanus rubicundus</name>
    <dbReference type="NCBI Taxonomy" id="1547898"/>
    <lineage>
        <taxon>Archaea</taxon>
        <taxon>Methanobacteriati</taxon>
        <taxon>Methanobacteriota</taxon>
        <taxon>Stenosarchaea group</taxon>
        <taxon>Halobacteria</taxon>
        <taxon>Halobacteriales</taxon>
        <taxon>Haloferacaceae</taxon>
        <taxon>Haloplanus</taxon>
    </lineage>
</organism>
<proteinExistence type="predicted"/>
<evidence type="ECO:0000313" key="4">
    <source>
        <dbReference type="Proteomes" id="UP000252985"/>
    </source>
</evidence>
<evidence type="ECO:0000313" key="3">
    <source>
        <dbReference type="EMBL" id="AXG09966.1"/>
    </source>
</evidence>
<dbReference type="Proteomes" id="UP000252985">
    <property type="component" value="Chromosome"/>
</dbReference>
<dbReference type="EMBL" id="CP031148">
    <property type="protein sequence ID" value="AXG09966.1"/>
    <property type="molecule type" value="Genomic_DNA"/>
</dbReference>
<dbReference type="AlphaFoldDB" id="A0A345ECP4"/>
<accession>A0A345ECP4</accession>
<dbReference type="GeneID" id="37287103"/>
<accession>A0A345E318</accession>
<feature type="transmembrane region" description="Helical" evidence="1">
    <location>
        <begin position="51"/>
        <end position="73"/>
    </location>
</feature>
<sequence length="81" mass="8561">MASPDTAGPADRPSTTDRGSSPFLSWYHHALALAYSVSAAVSAESMPLGQLGLYFVGSLVGAYVVVVVLTVGWRRLVPRLL</sequence>
<name>A0A345ECP4_9EURY</name>
<keyword evidence="1" id="KW-0472">Membrane</keyword>
<evidence type="ECO:0000313" key="2">
    <source>
        <dbReference type="EMBL" id="AXG06590.1"/>
    </source>
</evidence>
<dbReference type="RefSeq" id="WP_114585728.1">
    <property type="nucleotide sequence ID" value="NZ_CP031148.1"/>
</dbReference>
<evidence type="ECO:0000256" key="1">
    <source>
        <dbReference type="SAM" id="Phobius"/>
    </source>
</evidence>
<dbReference type="EMBL" id="CP031150">
    <property type="protein sequence ID" value="AXG06590.1"/>
    <property type="molecule type" value="Genomic_DNA"/>
</dbReference>
<gene>
    <name evidence="3" type="ORF">DU484_08955</name>
    <name evidence="2" type="ORF">DU500_09205</name>
</gene>
<evidence type="ECO:0000313" key="5">
    <source>
        <dbReference type="Proteomes" id="UP000253273"/>
    </source>
</evidence>
<reference evidence="2 5" key="2">
    <citation type="submission" date="2018-07" db="EMBL/GenBank/DDBJ databases">
        <title>Genome sequences of Haloplanus sp. CBA1113.</title>
        <authorList>
            <person name="Kim Y.B."/>
            <person name="Roh S.W."/>
        </authorList>
    </citation>
    <scope>NUCLEOTIDE SEQUENCE [LARGE SCALE GENOMIC DNA]</scope>
    <source>
        <strain evidence="2 5">CBA1113</strain>
    </source>
</reference>